<protein>
    <recommendedName>
        <fullName evidence="3">Ubiquitin-like domain-containing protein</fullName>
    </recommendedName>
</protein>
<dbReference type="InterPro" id="IPR029071">
    <property type="entry name" value="Ubiquitin-like_domsf"/>
</dbReference>
<dbReference type="SUPFAM" id="SSF54236">
    <property type="entry name" value="Ubiquitin-like"/>
    <property type="match status" value="1"/>
</dbReference>
<evidence type="ECO:0008006" key="3">
    <source>
        <dbReference type="Google" id="ProtNLM"/>
    </source>
</evidence>
<dbReference type="EMBL" id="CAJNNW010026861">
    <property type="protein sequence ID" value="CAE8688224.1"/>
    <property type="molecule type" value="Genomic_DNA"/>
</dbReference>
<sequence length="71" mass="7796">MADSVSISLLNGDFLSEVPTTAEDTVKTLKLQLCEIHGTCVYRQKLMHGLHILQNEDKLGKGCLNNKPTAL</sequence>
<gene>
    <name evidence="1" type="ORF">PGLA2088_LOCUS25813</name>
</gene>
<evidence type="ECO:0000313" key="2">
    <source>
        <dbReference type="Proteomes" id="UP000626109"/>
    </source>
</evidence>
<dbReference type="Gene3D" id="3.10.20.90">
    <property type="entry name" value="Phosphatidylinositol 3-kinase Catalytic Subunit, Chain A, domain 1"/>
    <property type="match status" value="1"/>
</dbReference>
<reference evidence="1" key="1">
    <citation type="submission" date="2021-02" db="EMBL/GenBank/DDBJ databases">
        <authorList>
            <person name="Dougan E. K."/>
            <person name="Rhodes N."/>
            <person name="Thang M."/>
            <person name="Chan C."/>
        </authorList>
    </citation>
    <scope>NUCLEOTIDE SEQUENCE</scope>
</reference>
<comment type="caution">
    <text evidence="1">The sequence shown here is derived from an EMBL/GenBank/DDBJ whole genome shotgun (WGS) entry which is preliminary data.</text>
</comment>
<accession>A0A813K1T2</accession>
<evidence type="ECO:0000313" key="1">
    <source>
        <dbReference type="EMBL" id="CAE8688224.1"/>
    </source>
</evidence>
<name>A0A813K1T2_POLGL</name>
<dbReference type="Proteomes" id="UP000626109">
    <property type="component" value="Unassembled WGS sequence"/>
</dbReference>
<dbReference type="AlphaFoldDB" id="A0A813K1T2"/>
<proteinExistence type="predicted"/>
<organism evidence="1 2">
    <name type="scientific">Polarella glacialis</name>
    <name type="common">Dinoflagellate</name>
    <dbReference type="NCBI Taxonomy" id="89957"/>
    <lineage>
        <taxon>Eukaryota</taxon>
        <taxon>Sar</taxon>
        <taxon>Alveolata</taxon>
        <taxon>Dinophyceae</taxon>
        <taxon>Suessiales</taxon>
        <taxon>Suessiaceae</taxon>
        <taxon>Polarella</taxon>
    </lineage>
</organism>